<dbReference type="SUPFAM" id="SSF56281">
    <property type="entry name" value="Metallo-hydrolase/oxidoreductase"/>
    <property type="match status" value="1"/>
</dbReference>
<dbReference type="Proteomes" id="UP001054857">
    <property type="component" value="Unassembled WGS sequence"/>
</dbReference>
<accession>A0AAD3HM53</accession>
<name>A0AAD3HM53_9CHLO</name>
<sequence length="996" mass="101272">MGTSIRFTPLSGVGDEEPLCYLLEIDNFTILLDCGWDESFDEALLEPIKRVLPRVDAVLLSHPDLAHLGALPYLVGQCGLRAPIYSTKPVRRMGEMFLFEACLSKQAVSEFSRFSLDDVDSAFRLNPAWTELRYHQRHVILPPAPAAAGAAGAARDSSAPVEGEEEELGGGGGGGGERASGAGAGAGAGGGICITPLPAGRFPGGAVWRVGLLGSGEEVVYAVDYNHRKERLLNETTFHELLSSSSSSATGTCCQPALLVSDCLNALAPVVDRRRRDEELLDAIRATVEGEGSVLLPTDAAGRVLELALLLDEHFAKARVAATPVLLSSTIKTVLEFARSQLEYFGSEMAQAFSLKRTVPFSFRKLSVITRVEELGAFPGPKVVLATMPSLESGPARQLLVEWAAQRRNTIIFTERANANTLAGQLQRYVPSSPEGEPPLRLPLRLARRVPLEGEELAAWQAARAAEVAAAAEERLGGGAIGGLDMLLTLAPTPSLTAAARLAAATRLSTAGSLALPTSPAVLLASSVLQQQQQGAGPAVAAAGSGPGGGGLGGGGGGGGGGLQGVHVGTPSAAAVAAAAAAAPHATPATAPLRASTGCISRLVRDAATGAIVQQLVGGAGGGGVTHGSAGAAAGAGGGAAAAMRAGWDAGLLVDGFEPPKDAAYPMFPDDDEALYTQWDEYGAVLGKDEFRVPMLSDAPAALGGGRHEGMEVDDDAGSAGGGDVVCDEVDEAPSKLVEEEVVLELRAALRFFDFEGRSDGRAMREYLARAAPRRLALVHGSPAARAELAGAMRAELGEFGTAVYTPGLLEPVEAQLAPSHLAALSQSLAEGLAVRQAGQYGVSWLEGVMVRGSGSSSAAPLLQIEPLPTDSGSGQGPAAAAVPPGVSGAGAGSVLLAQAGSALTLSRLKAALAAAGFESHFPSRGVLAVMAGDGAGGALIVTLGGGGGGGPTAAAAGSSSSPAASCERAQVVLEGPASEAFFRVREVIYQQFGVC</sequence>
<feature type="region of interest" description="Disordered" evidence="2">
    <location>
        <begin position="151"/>
        <end position="182"/>
    </location>
</feature>
<dbReference type="GO" id="GO:0003723">
    <property type="term" value="F:RNA binding"/>
    <property type="evidence" value="ECO:0007669"/>
    <property type="project" value="UniProtKB-KW"/>
</dbReference>
<dbReference type="Pfam" id="PF10996">
    <property type="entry name" value="Beta-Casp"/>
    <property type="match status" value="1"/>
</dbReference>
<keyword evidence="1" id="KW-0694">RNA-binding</keyword>
<dbReference type="Gene3D" id="3.60.15.10">
    <property type="entry name" value="Ribonuclease Z/Hydroxyacylglutathione hydrolase-like"/>
    <property type="match status" value="1"/>
</dbReference>
<evidence type="ECO:0000259" key="3">
    <source>
        <dbReference type="SMART" id="SM01027"/>
    </source>
</evidence>
<dbReference type="CDD" id="cd16293">
    <property type="entry name" value="CPSF2-like_MBL-fold"/>
    <property type="match status" value="1"/>
</dbReference>
<evidence type="ECO:0000313" key="4">
    <source>
        <dbReference type="EMBL" id="GFR46474.1"/>
    </source>
</evidence>
<dbReference type="InterPro" id="IPR035639">
    <property type="entry name" value="CPSF2_MBL"/>
</dbReference>
<dbReference type="PANTHER" id="PTHR45922:SF1">
    <property type="entry name" value="CLEAVAGE AND POLYADENYLATION SPECIFICITY FACTOR SUBUNIT 2"/>
    <property type="match status" value="1"/>
</dbReference>
<comment type="caution">
    <text evidence="4">The sequence shown here is derived from an EMBL/GenBank/DDBJ whole genome shotgun (WGS) entry which is preliminary data.</text>
</comment>
<organism evidence="4 5">
    <name type="scientific">Astrephomene gubernaculifera</name>
    <dbReference type="NCBI Taxonomy" id="47775"/>
    <lineage>
        <taxon>Eukaryota</taxon>
        <taxon>Viridiplantae</taxon>
        <taxon>Chlorophyta</taxon>
        <taxon>core chlorophytes</taxon>
        <taxon>Chlorophyceae</taxon>
        <taxon>CS clade</taxon>
        <taxon>Chlamydomonadales</taxon>
        <taxon>Astrephomenaceae</taxon>
        <taxon>Astrephomene</taxon>
    </lineage>
</organism>
<proteinExistence type="inferred from homology"/>
<dbReference type="Pfam" id="PF07521">
    <property type="entry name" value="RMMBL"/>
    <property type="match status" value="1"/>
</dbReference>
<protein>
    <recommendedName>
        <fullName evidence="1">Cleavage and polyadenylation specificity factor subunit 2</fullName>
    </recommendedName>
    <alternativeName>
        <fullName evidence="1">Cleavage and polyadenylation specificity factor 100 kDa subunit</fullName>
    </alternativeName>
</protein>
<dbReference type="PANTHER" id="PTHR45922">
    <property type="entry name" value="CLEAVAGE AND POLYADENYLATION SPECIFICITY FACTOR SUBUNIT 2"/>
    <property type="match status" value="1"/>
</dbReference>
<keyword evidence="5" id="KW-1185">Reference proteome</keyword>
<comment type="similarity">
    <text evidence="1">Belongs to the metallo-beta-lactamase superfamily. RNA-metabolizing metallo-beta-lactamase-like family. CPSF2/YSH1 subfamily.</text>
</comment>
<evidence type="ECO:0000313" key="5">
    <source>
        <dbReference type="Proteomes" id="UP001054857"/>
    </source>
</evidence>
<feature type="compositionally biased region" description="Gly residues" evidence="2">
    <location>
        <begin position="169"/>
        <end position="182"/>
    </location>
</feature>
<keyword evidence="1" id="KW-0539">Nucleus</keyword>
<keyword evidence="1" id="KW-0507">mRNA processing</keyword>
<comment type="subcellular location">
    <subcellularLocation>
        <location evidence="1">Nucleus</location>
    </subcellularLocation>
</comment>
<feature type="domain" description="Beta-Casp" evidence="3">
    <location>
        <begin position="304"/>
        <end position="426"/>
    </location>
</feature>
<dbReference type="Gene3D" id="3.40.50.10890">
    <property type="match status" value="1"/>
</dbReference>
<dbReference type="InterPro" id="IPR001279">
    <property type="entry name" value="Metallo-B-lactamas"/>
</dbReference>
<dbReference type="SMART" id="SM01027">
    <property type="entry name" value="Beta-Casp"/>
    <property type="match status" value="1"/>
</dbReference>
<dbReference type="InterPro" id="IPR022712">
    <property type="entry name" value="Beta_Casp"/>
</dbReference>
<dbReference type="AlphaFoldDB" id="A0AAD3HM53"/>
<evidence type="ECO:0000256" key="2">
    <source>
        <dbReference type="SAM" id="MobiDB-lite"/>
    </source>
</evidence>
<dbReference type="InterPro" id="IPR036866">
    <property type="entry name" value="RibonucZ/Hydroxyglut_hydro"/>
</dbReference>
<reference evidence="4 5" key="1">
    <citation type="journal article" date="2021" name="Sci. Rep.">
        <title>Genome sequencing of the multicellular alga Astrephomene provides insights into convergent evolution of germ-soma differentiation.</title>
        <authorList>
            <person name="Yamashita S."/>
            <person name="Yamamoto K."/>
            <person name="Matsuzaki R."/>
            <person name="Suzuki S."/>
            <person name="Yamaguchi H."/>
            <person name="Hirooka S."/>
            <person name="Minakuchi Y."/>
            <person name="Miyagishima S."/>
            <person name="Kawachi M."/>
            <person name="Toyoda A."/>
            <person name="Nozaki H."/>
        </authorList>
    </citation>
    <scope>NUCLEOTIDE SEQUENCE [LARGE SCALE GENOMIC DNA]</scope>
    <source>
        <strain evidence="4 5">NIES-4017</strain>
    </source>
</reference>
<evidence type="ECO:0000256" key="1">
    <source>
        <dbReference type="RuleBase" id="RU365006"/>
    </source>
</evidence>
<dbReference type="GO" id="GO:0005847">
    <property type="term" value="C:mRNA cleavage and polyadenylation specificity factor complex"/>
    <property type="evidence" value="ECO:0007669"/>
    <property type="project" value="InterPro"/>
</dbReference>
<gene>
    <name evidence="4" type="ORF">Agub_g8051</name>
</gene>
<dbReference type="EMBL" id="BMAR01000014">
    <property type="protein sequence ID" value="GFR46474.1"/>
    <property type="molecule type" value="Genomic_DNA"/>
</dbReference>
<dbReference type="InterPro" id="IPR027075">
    <property type="entry name" value="CPSF2"/>
</dbReference>
<dbReference type="GO" id="GO:0006398">
    <property type="term" value="P:mRNA 3'-end processing by stem-loop binding and cleavage"/>
    <property type="evidence" value="ECO:0007669"/>
    <property type="project" value="InterPro"/>
</dbReference>
<dbReference type="InterPro" id="IPR011108">
    <property type="entry name" value="RMMBL"/>
</dbReference>
<dbReference type="Pfam" id="PF16661">
    <property type="entry name" value="Lactamase_B_6"/>
    <property type="match status" value="2"/>
</dbReference>